<evidence type="ECO:0000256" key="4">
    <source>
        <dbReference type="ARBA" id="ARBA00022960"/>
    </source>
</evidence>
<dbReference type="Pfam" id="PF06723">
    <property type="entry name" value="MreB_Mbl"/>
    <property type="match status" value="1"/>
</dbReference>
<comment type="subunit">
    <text evidence="6">Forms polymers.</text>
</comment>
<dbReference type="SUPFAM" id="SSF53067">
    <property type="entry name" value="Actin-like ATPase domain"/>
    <property type="match status" value="2"/>
</dbReference>
<organism evidence="7">
    <name type="scientific">candidate division CPR3 bacterium</name>
    <dbReference type="NCBI Taxonomy" id="2268181"/>
    <lineage>
        <taxon>Bacteria</taxon>
        <taxon>Bacteria division CPR3</taxon>
    </lineage>
</organism>
<dbReference type="InterPro" id="IPR004753">
    <property type="entry name" value="MreB"/>
</dbReference>
<protein>
    <recommendedName>
        <fullName evidence="6">Cell shape-determining protein MreB</fullName>
    </recommendedName>
</protein>
<sequence>MSIFEPLWRLVTDDIAIDLGTSNTKMAIRGRGDVITEPTVVALDSKSGEIVAVGKSAKKMLGRTPPGIVAVRPLRNGIVSDFETTRDMIQYFIELATRASTHFLKIPRPRVVIGVPLLASEVGREAIRDAAKNAGARICYIIEEPRLAAIGAGLPVTEAVGSMIVDIGGGTSDIAIISLGGIVVDKTIPIAGDEMDAEIVKYLKYKYNILTGERIAEDIKIKIGSAYPVKQDSTYEVRGRDTVQGIPKTMEISSIEVREALHVPLNLIASSIIEALEEAPPEILSDIAERGICLAGGGSLLPGIKEYFEERVKMNFYVADEPMLAVLKGAKAVLEDLDLLTKLKVGESE</sequence>
<evidence type="ECO:0000256" key="5">
    <source>
        <dbReference type="ARBA" id="ARBA00023458"/>
    </source>
</evidence>
<dbReference type="PRINTS" id="PR01652">
    <property type="entry name" value="SHAPEPROTEIN"/>
</dbReference>
<evidence type="ECO:0000313" key="7">
    <source>
        <dbReference type="EMBL" id="HHR91966.1"/>
    </source>
</evidence>
<dbReference type="HAMAP" id="MF_02207">
    <property type="entry name" value="MreB"/>
    <property type="match status" value="1"/>
</dbReference>
<dbReference type="CDD" id="cd10225">
    <property type="entry name" value="ASKHA_NBD_MreB-like"/>
    <property type="match status" value="1"/>
</dbReference>
<dbReference type="EMBL" id="DRVY01000015">
    <property type="protein sequence ID" value="HHR91966.1"/>
    <property type="molecule type" value="Genomic_DNA"/>
</dbReference>
<keyword evidence="1 6" id="KW-0963">Cytoplasm</keyword>
<evidence type="ECO:0000256" key="2">
    <source>
        <dbReference type="ARBA" id="ARBA00022741"/>
    </source>
</evidence>
<comment type="subcellular location">
    <subcellularLocation>
        <location evidence="6">Cytoplasm</location>
    </subcellularLocation>
    <text evidence="6">Membrane-associated.</text>
</comment>
<dbReference type="PANTHER" id="PTHR42749:SF1">
    <property type="entry name" value="CELL SHAPE-DETERMINING PROTEIN MREB"/>
    <property type="match status" value="1"/>
</dbReference>
<comment type="function">
    <text evidence="6">Forms membrane-associated dynamic filaments that are essential for cell shape determination. Acts by regulating cell wall synthesis and cell elongation, and thus cell shape. A feedback loop between cell geometry and MreB localization may maintain elongated cell shape by targeting cell wall growth to regions of negative cell wall curvature.</text>
</comment>
<feature type="binding site" evidence="6">
    <location>
        <begin position="297"/>
        <end position="300"/>
    </location>
    <ligand>
        <name>ATP</name>
        <dbReference type="ChEBI" id="CHEBI:30616"/>
    </ligand>
</feature>
<comment type="similarity">
    <text evidence="5 6">Belongs to the FtsA/MreB family.</text>
</comment>
<dbReference type="GO" id="GO:0008360">
    <property type="term" value="P:regulation of cell shape"/>
    <property type="evidence" value="ECO:0007669"/>
    <property type="project" value="UniProtKB-UniRule"/>
</dbReference>
<feature type="binding site" evidence="6">
    <location>
        <begin position="169"/>
        <end position="171"/>
    </location>
    <ligand>
        <name>ATP</name>
        <dbReference type="ChEBI" id="CHEBI:30616"/>
    </ligand>
</feature>
<evidence type="ECO:0000256" key="1">
    <source>
        <dbReference type="ARBA" id="ARBA00022490"/>
    </source>
</evidence>
<dbReference type="InterPro" id="IPR043129">
    <property type="entry name" value="ATPase_NBD"/>
</dbReference>
<dbReference type="AlphaFoldDB" id="A0A7C5UR68"/>
<feature type="binding site" evidence="6">
    <location>
        <begin position="217"/>
        <end position="220"/>
    </location>
    <ligand>
        <name>ATP</name>
        <dbReference type="ChEBI" id="CHEBI:30616"/>
    </ligand>
</feature>
<name>A0A7C5UR68_UNCC3</name>
<gene>
    <name evidence="6" type="primary">mreB</name>
    <name evidence="7" type="ORF">ENL96_00415</name>
</gene>
<dbReference type="GO" id="GO:0005737">
    <property type="term" value="C:cytoplasm"/>
    <property type="evidence" value="ECO:0007669"/>
    <property type="project" value="UniProtKB-SubCell"/>
</dbReference>
<proteinExistence type="inferred from homology"/>
<accession>A0A7C5UR68</accession>
<evidence type="ECO:0000256" key="6">
    <source>
        <dbReference type="HAMAP-Rule" id="MF_02207"/>
    </source>
</evidence>
<keyword evidence="3 6" id="KW-0067">ATP-binding</keyword>
<comment type="caution">
    <text evidence="7">The sequence shown here is derived from an EMBL/GenBank/DDBJ whole genome shotgun (WGS) entry which is preliminary data.</text>
</comment>
<evidence type="ECO:0000256" key="3">
    <source>
        <dbReference type="ARBA" id="ARBA00022840"/>
    </source>
</evidence>
<reference evidence="7" key="1">
    <citation type="journal article" date="2020" name="mSystems">
        <title>Genome- and Community-Level Interaction Insights into Carbon Utilization and Element Cycling Functions of Hydrothermarchaeota in Hydrothermal Sediment.</title>
        <authorList>
            <person name="Zhou Z."/>
            <person name="Liu Y."/>
            <person name="Xu W."/>
            <person name="Pan J."/>
            <person name="Luo Z.H."/>
            <person name="Li M."/>
        </authorList>
    </citation>
    <scope>NUCLEOTIDE SEQUENCE [LARGE SCALE GENOMIC DNA]</scope>
    <source>
        <strain evidence="7">SpSt-1042</strain>
    </source>
</reference>
<comment type="caution">
    <text evidence="6">Lacks conserved residue(s) required for the propagation of feature annotation.</text>
</comment>
<dbReference type="InterPro" id="IPR056546">
    <property type="entry name" value="MreB_MamK-like"/>
</dbReference>
<dbReference type="NCBIfam" id="NF010539">
    <property type="entry name" value="PRK13927.1"/>
    <property type="match status" value="1"/>
</dbReference>
<dbReference type="GO" id="GO:0005524">
    <property type="term" value="F:ATP binding"/>
    <property type="evidence" value="ECO:0007669"/>
    <property type="project" value="UniProtKB-KW"/>
</dbReference>
<dbReference type="GO" id="GO:0000902">
    <property type="term" value="P:cell morphogenesis"/>
    <property type="evidence" value="ECO:0007669"/>
    <property type="project" value="InterPro"/>
</dbReference>
<dbReference type="NCBIfam" id="TIGR00904">
    <property type="entry name" value="mreB"/>
    <property type="match status" value="1"/>
</dbReference>
<keyword evidence="4 6" id="KW-0133">Cell shape</keyword>
<dbReference type="Gene3D" id="3.30.420.40">
    <property type="match status" value="3"/>
</dbReference>
<dbReference type="PANTHER" id="PTHR42749">
    <property type="entry name" value="CELL SHAPE-DETERMINING PROTEIN MREB"/>
    <property type="match status" value="1"/>
</dbReference>
<keyword evidence="2 6" id="KW-0547">Nucleotide-binding</keyword>